<dbReference type="PANTHER" id="PTHR13944:SF23">
    <property type="entry name" value="RHO GUANINE NUCLEOTIDE EXCHANGE FACTOR 18"/>
    <property type="match status" value="1"/>
</dbReference>
<dbReference type="PROSITE" id="PS50010">
    <property type="entry name" value="DH_2"/>
    <property type="match status" value="1"/>
</dbReference>
<keyword evidence="4" id="KW-0344">Guanine-nucleotide releasing factor</keyword>
<dbReference type="RefSeq" id="XP_037387084.1">
    <property type="nucleotide sequence ID" value="XM_037531187.1"/>
</dbReference>
<evidence type="ECO:0000256" key="1">
    <source>
        <dbReference type="ARBA" id="ARBA00004496"/>
    </source>
</evidence>
<evidence type="ECO:0008006" key="15">
    <source>
        <dbReference type="Google" id="ProtNLM"/>
    </source>
</evidence>
<dbReference type="FunFam" id="1.20.900.10:FF:000004">
    <property type="entry name" value="Rho guanine nucleotide exchange factor 2"/>
    <property type="match status" value="1"/>
</dbReference>
<dbReference type="InterPro" id="IPR011993">
    <property type="entry name" value="PH-like_dom_sf"/>
</dbReference>
<keyword evidence="3" id="KW-0597">Phosphoprotein</keyword>
<evidence type="ECO:0000313" key="13">
    <source>
        <dbReference type="Ensembl" id="ENSPNAP00000003957.1"/>
    </source>
</evidence>
<dbReference type="Proteomes" id="UP001501920">
    <property type="component" value="Chromosome 2"/>
</dbReference>
<dbReference type="Ensembl" id="ENSPNAT00000007833.2">
    <property type="protein sequence ID" value="ENSPNAP00000003957.1"/>
    <property type="gene ID" value="ENSPNAG00000010373.2"/>
</dbReference>
<evidence type="ECO:0000256" key="4">
    <source>
        <dbReference type="ARBA" id="ARBA00022658"/>
    </source>
</evidence>
<dbReference type="RefSeq" id="XP_037387080.1">
    <property type="nucleotide sequence ID" value="XM_037531183.1"/>
</dbReference>
<feature type="compositionally biased region" description="Basic and acidic residues" evidence="10">
    <location>
        <begin position="866"/>
        <end position="878"/>
    </location>
</feature>
<reference evidence="13" key="3">
    <citation type="submission" date="2025-09" db="UniProtKB">
        <authorList>
            <consortium name="Ensembl"/>
        </authorList>
    </citation>
    <scope>IDENTIFICATION</scope>
</reference>
<evidence type="ECO:0000259" key="12">
    <source>
        <dbReference type="PROSITE" id="PS50010"/>
    </source>
</evidence>
<organism evidence="13 14">
    <name type="scientific">Pygocentrus nattereri</name>
    <name type="common">Red-bellied piranha</name>
    <dbReference type="NCBI Taxonomy" id="42514"/>
    <lineage>
        <taxon>Eukaryota</taxon>
        <taxon>Metazoa</taxon>
        <taxon>Chordata</taxon>
        <taxon>Craniata</taxon>
        <taxon>Vertebrata</taxon>
        <taxon>Euteleostomi</taxon>
        <taxon>Actinopterygii</taxon>
        <taxon>Neopterygii</taxon>
        <taxon>Teleostei</taxon>
        <taxon>Ostariophysi</taxon>
        <taxon>Characiformes</taxon>
        <taxon>Characoidei</taxon>
        <taxon>Pygocentrus</taxon>
    </lineage>
</organism>
<comment type="subcellular location">
    <subcellularLocation>
        <location evidence="1">Cytoplasm</location>
    </subcellularLocation>
</comment>
<feature type="compositionally biased region" description="Basic residues" evidence="10">
    <location>
        <begin position="905"/>
        <end position="915"/>
    </location>
</feature>
<feature type="coiled-coil region" evidence="9">
    <location>
        <begin position="630"/>
        <end position="741"/>
    </location>
</feature>
<dbReference type="PANTHER" id="PTHR13944">
    <property type="entry name" value="AGAP007712-PA"/>
    <property type="match status" value="1"/>
</dbReference>
<evidence type="ECO:0000256" key="10">
    <source>
        <dbReference type="SAM" id="MobiDB-lite"/>
    </source>
</evidence>
<feature type="region of interest" description="Disordered" evidence="10">
    <location>
        <begin position="770"/>
        <end position="795"/>
    </location>
</feature>
<evidence type="ECO:0000256" key="3">
    <source>
        <dbReference type="ARBA" id="ARBA00022553"/>
    </source>
</evidence>
<sequence>MDETELIGPKVLEDSASLSTSVVDGLKIEDDQYSALREDLEADARDFYSPTWSLAVDQQYVKTFTKDAIKRQDVIHELIQTEINHMRTLRLLLGVYSREVRDSLLKDEVQLDRLFPCLDHLLREHQNFLNRLKQRRKQYMEPGSQQNYCISRIGDVLRTQFSGELRSRLLDGYGVFCSCHTDAVNYYKELQQNNKKFQNLMRKIGQLAIVRRLGVPEGILLITQRITKYPVLVERLIKNTEAGTEEYEDLVAALECIKETISQVDEQVHQYDKLRELVFRLDPKTQGRMGNGQVIRREDLIQHGRSVLREGLLSWRASNRAKVSDVLVVLLSDFLLLLQEKDQKLIFASLDGKPAVLSLQRLIVRESAQSEKMIYLISTSDEQADMYEFHASSEAERKSWKDQIWQAIEWFSLAAEEDDADGVGQDDGYSEKLRVYHGELCVKDAQIADLLQQKLKLFSEFVEVTDSSALPKCLLLTGSATQLQQGEQLLLSAIADAEGLQNLLLAGESDLPSPSVDMRLSPRSNTIAGFTKSGGGNQDGFRNRNQRPNSDPHLRELYLDNLELSADGEVWSSPLQAHLSRHQLAERVARLTQKLYSLQAVVAQQDSEVELNRAALAERPARYRVNGLLLQEKQRHLEKQREELQQLQRVYNQQKQEQEQWEQERHHHLQQSQALSQELKQRQEECQREVQRLAVEREALIRSRKEYQEDLERLRDAHRDVEKKRDELEQKEQQLNQYKKNTIPNHRASFYHSSTQGVPHFSVDDMYLSPKHRISPSRPQTGVEERPPQVPPRKESIAISPVKKDVPIQLVSTTNQSLKPSSVQQQIPTKLAVSKGKNKERGKTKNTHHRTNSAASIEVSAVVPIKGKEGGSLRDPRSPSRLPLSTDMYTPPEQVLNTKPPLHSAKPHSSRKHSHASAANRPAAHKGKDNGTKEDVFYC</sequence>
<dbReference type="AlphaFoldDB" id="A0A3B4BWC0"/>
<dbReference type="GO" id="GO:0005737">
    <property type="term" value="C:cytoplasm"/>
    <property type="evidence" value="ECO:0007669"/>
    <property type="project" value="UniProtKB-SubCell"/>
</dbReference>
<reference evidence="13" key="2">
    <citation type="submission" date="2025-08" db="UniProtKB">
        <authorList>
            <consortium name="Ensembl"/>
        </authorList>
    </citation>
    <scope>IDENTIFICATION</scope>
</reference>
<accession>A0A3B4BWC0</accession>
<dbReference type="OrthoDB" id="28045at2759"/>
<dbReference type="GeneID" id="108444345"/>
<keyword evidence="6" id="KW-0863">Zinc-finger</keyword>
<dbReference type="Pfam" id="PF17838">
    <property type="entry name" value="PH_16"/>
    <property type="match status" value="1"/>
</dbReference>
<evidence type="ECO:0000256" key="8">
    <source>
        <dbReference type="ARBA" id="ARBA00023054"/>
    </source>
</evidence>
<dbReference type="InterPro" id="IPR001849">
    <property type="entry name" value="PH_domain"/>
</dbReference>
<dbReference type="CTD" id="407987"/>
<feature type="compositionally biased region" description="Polar residues" evidence="10">
    <location>
        <begin position="816"/>
        <end position="828"/>
    </location>
</feature>
<dbReference type="GeneTree" id="ENSGT00940000157375"/>
<dbReference type="GO" id="GO:0005085">
    <property type="term" value="F:guanyl-nucleotide exchange factor activity"/>
    <property type="evidence" value="ECO:0007669"/>
    <property type="project" value="UniProtKB-KW"/>
</dbReference>
<dbReference type="STRING" id="42514.ENSPNAP00000003957"/>
<dbReference type="InterPro" id="IPR051632">
    <property type="entry name" value="Rho_GEF"/>
</dbReference>
<protein>
    <recommendedName>
        <fullName evidence="15">Rho/rac guanine nucleotide exchange factor (GEF) 18b</fullName>
    </recommendedName>
</protein>
<keyword evidence="8 9" id="KW-0175">Coiled coil</keyword>
<dbReference type="SUPFAM" id="SSF48065">
    <property type="entry name" value="DBL homology domain (DH-domain)"/>
    <property type="match status" value="1"/>
</dbReference>
<dbReference type="CDD" id="cd00160">
    <property type="entry name" value="RhoGEF"/>
    <property type="match status" value="1"/>
</dbReference>
<dbReference type="GO" id="GO:0035023">
    <property type="term" value="P:regulation of Rho protein signal transduction"/>
    <property type="evidence" value="ECO:0007669"/>
    <property type="project" value="TreeGrafter"/>
</dbReference>
<feature type="domain" description="PH" evidence="11">
    <location>
        <begin position="306"/>
        <end position="409"/>
    </location>
</feature>
<evidence type="ECO:0000256" key="5">
    <source>
        <dbReference type="ARBA" id="ARBA00022723"/>
    </source>
</evidence>
<dbReference type="InterPro" id="IPR041020">
    <property type="entry name" value="PH_16"/>
</dbReference>
<feature type="compositionally biased region" description="Basic and acidic residues" evidence="10">
    <location>
        <begin position="783"/>
        <end position="795"/>
    </location>
</feature>
<dbReference type="PROSITE" id="PS50003">
    <property type="entry name" value="PH_DOMAIN"/>
    <property type="match status" value="1"/>
</dbReference>
<dbReference type="InterPro" id="IPR035899">
    <property type="entry name" value="DBL_dom_sf"/>
</dbReference>
<keyword evidence="5" id="KW-0479">Metal-binding</keyword>
<dbReference type="SMART" id="SM00233">
    <property type="entry name" value="PH"/>
    <property type="match status" value="1"/>
</dbReference>
<evidence type="ECO:0000256" key="9">
    <source>
        <dbReference type="SAM" id="Coils"/>
    </source>
</evidence>
<dbReference type="GO" id="GO:0005886">
    <property type="term" value="C:plasma membrane"/>
    <property type="evidence" value="ECO:0007669"/>
    <property type="project" value="TreeGrafter"/>
</dbReference>
<dbReference type="Gene3D" id="2.30.29.30">
    <property type="entry name" value="Pleckstrin-homology domain (PH domain)/Phosphotyrosine-binding domain (PTB)"/>
    <property type="match status" value="1"/>
</dbReference>
<feature type="region of interest" description="Disordered" evidence="10">
    <location>
        <begin position="528"/>
        <end position="551"/>
    </location>
</feature>
<keyword evidence="2" id="KW-0963">Cytoplasm</keyword>
<keyword evidence="14" id="KW-1185">Reference proteome</keyword>
<dbReference type="SUPFAM" id="SSF50729">
    <property type="entry name" value="PH domain-like"/>
    <property type="match status" value="1"/>
</dbReference>
<feature type="region of interest" description="Disordered" evidence="10">
    <location>
        <begin position="816"/>
        <end position="939"/>
    </location>
</feature>
<dbReference type="RefSeq" id="XP_037387077.1">
    <property type="nucleotide sequence ID" value="XM_037531180.1"/>
</dbReference>
<evidence type="ECO:0000313" key="14">
    <source>
        <dbReference type="Proteomes" id="UP001501920"/>
    </source>
</evidence>
<dbReference type="SMART" id="SM00325">
    <property type="entry name" value="RhoGEF"/>
    <property type="match status" value="1"/>
</dbReference>
<evidence type="ECO:0000256" key="7">
    <source>
        <dbReference type="ARBA" id="ARBA00022833"/>
    </source>
</evidence>
<feature type="domain" description="DH" evidence="12">
    <location>
        <begin position="70"/>
        <end position="267"/>
    </location>
</feature>
<evidence type="ECO:0000259" key="11">
    <source>
        <dbReference type="PROSITE" id="PS50003"/>
    </source>
</evidence>
<name>A0A3B4BWC0_PYGNA</name>
<feature type="compositionally biased region" description="Basic and acidic residues" evidence="10">
    <location>
        <begin position="926"/>
        <end position="939"/>
    </location>
</feature>
<evidence type="ECO:0000256" key="2">
    <source>
        <dbReference type="ARBA" id="ARBA00022490"/>
    </source>
</evidence>
<keyword evidence="7" id="KW-0862">Zinc</keyword>
<dbReference type="OMA" id="RPNSDPH"/>
<dbReference type="InterPro" id="IPR000219">
    <property type="entry name" value="DH_dom"/>
</dbReference>
<proteinExistence type="predicted"/>
<reference evidence="13 14" key="1">
    <citation type="submission" date="2020-10" db="EMBL/GenBank/DDBJ databases">
        <title>Pygocentrus nattereri (red-bellied piranha) genome, fPygNat1, primary haplotype.</title>
        <authorList>
            <person name="Myers G."/>
            <person name="Meyer A."/>
            <person name="Karagic N."/>
            <person name="Pippel M."/>
            <person name="Winkler S."/>
            <person name="Tracey A."/>
            <person name="Wood J."/>
            <person name="Formenti G."/>
            <person name="Howe K."/>
            <person name="Fedrigo O."/>
            <person name="Jarvis E.D."/>
        </authorList>
    </citation>
    <scope>NUCLEOTIDE SEQUENCE [LARGE SCALE GENOMIC DNA]</scope>
</reference>
<evidence type="ECO:0000256" key="6">
    <source>
        <dbReference type="ARBA" id="ARBA00022771"/>
    </source>
</evidence>
<dbReference type="Pfam" id="PF00621">
    <property type="entry name" value="RhoGEF"/>
    <property type="match status" value="1"/>
</dbReference>
<dbReference type="Gene3D" id="1.20.900.10">
    <property type="entry name" value="Dbl homology (DH) domain"/>
    <property type="match status" value="1"/>
</dbReference>
<dbReference type="GO" id="GO:0008270">
    <property type="term" value="F:zinc ion binding"/>
    <property type="evidence" value="ECO:0007669"/>
    <property type="project" value="UniProtKB-KW"/>
</dbReference>